<dbReference type="GeneID" id="87831594"/>
<organism evidence="8 9">
    <name type="scientific">Parathielavia appendiculata</name>
    <dbReference type="NCBI Taxonomy" id="2587402"/>
    <lineage>
        <taxon>Eukaryota</taxon>
        <taxon>Fungi</taxon>
        <taxon>Dikarya</taxon>
        <taxon>Ascomycota</taxon>
        <taxon>Pezizomycotina</taxon>
        <taxon>Sordariomycetes</taxon>
        <taxon>Sordariomycetidae</taxon>
        <taxon>Sordariales</taxon>
        <taxon>Chaetomiaceae</taxon>
        <taxon>Parathielavia</taxon>
    </lineage>
</organism>
<dbReference type="PANTHER" id="PTHR15910">
    <property type="entry name" value="ARCHAEMETZINCIN"/>
    <property type="match status" value="1"/>
</dbReference>
<dbReference type="RefSeq" id="XP_062645250.1">
    <property type="nucleotide sequence ID" value="XM_062794825.1"/>
</dbReference>
<sequence>MSHQTLHVDVSRHAHDVGFVRPPMAKRKAATTPSGRATRDTEAYRELEWLFPGPLVLPGDGLAIDSKEPPQSLRSWIGEKMRNPVTQRRKTIYIVPPPLIPADSAFSAAVSSWTVPHKRLAKRSDAACNPPDPKHVRQYLEAFYHPLPVKFLPGDVRFVPWTDDEPVEPNAKKGPKAPPQIRYLGLQIGDGVTRITTRRCPDEVYARQFSLNDLLDAAIAALPADAYALVMLTHHDLYEDDDDDFCCGRAYGSSRVSVVSAARYHPVLDDSVGIDREHMWPFSHCKAYVEQLCREGENEPEAVPRNSKRQRTAPYPGPDTLGPVTTEKQQQQAMADVIHAALAAPDPQASPAGLWLSRVARTVAHELGHCFCLAHCSYYACVMQGTGGIAEDLRQPPYLCLVCLAKLTRAMRDVAREVDETQWLTERYTALARFCETWEQVGLFAGYRCWLERRIQALRAAASTAEAGR</sequence>
<proteinExistence type="predicted"/>
<gene>
    <name evidence="8" type="ORF">N657DRAFT_657571</name>
</gene>
<evidence type="ECO:0000256" key="5">
    <source>
        <dbReference type="ARBA" id="ARBA00022833"/>
    </source>
</evidence>
<dbReference type="InterPro" id="IPR024079">
    <property type="entry name" value="MetalloPept_cat_dom_sf"/>
</dbReference>
<reference evidence="8" key="1">
    <citation type="journal article" date="2023" name="Mol. Phylogenet. Evol.">
        <title>Genome-scale phylogeny and comparative genomics of the fungal order Sordariales.</title>
        <authorList>
            <person name="Hensen N."/>
            <person name="Bonometti L."/>
            <person name="Westerberg I."/>
            <person name="Brannstrom I.O."/>
            <person name="Guillou S."/>
            <person name="Cros-Aarteil S."/>
            <person name="Calhoun S."/>
            <person name="Haridas S."/>
            <person name="Kuo A."/>
            <person name="Mondo S."/>
            <person name="Pangilinan J."/>
            <person name="Riley R."/>
            <person name="LaButti K."/>
            <person name="Andreopoulos B."/>
            <person name="Lipzen A."/>
            <person name="Chen C."/>
            <person name="Yan M."/>
            <person name="Daum C."/>
            <person name="Ng V."/>
            <person name="Clum A."/>
            <person name="Steindorff A."/>
            <person name="Ohm R.A."/>
            <person name="Martin F."/>
            <person name="Silar P."/>
            <person name="Natvig D.O."/>
            <person name="Lalanne C."/>
            <person name="Gautier V."/>
            <person name="Ament-Velasquez S.L."/>
            <person name="Kruys A."/>
            <person name="Hutchinson M.I."/>
            <person name="Powell A.J."/>
            <person name="Barry K."/>
            <person name="Miller A.N."/>
            <person name="Grigoriev I.V."/>
            <person name="Debuchy R."/>
            <person name="Gladieux P."/>
            <person name="Hiltunen Thoren M."/>
            <person name="Johannesson H."/>
        </authorList>
    </citation>
    <scope>NUCLEOTIDE SEQUENCE</scope>
    <source>
        <strain evidence="8">CBS 731.68</strain>
    </source>
</reference>
<feature type="region of interest" description="Disordered" evidence="7">
    <location>
        <begin position="298"/>
        <end position="319"/>
    </location>
</feature>
<evidence type="ECO:0008006" key="10">
    <source>
        <dbReference type="Google" id="ProtNLM"/>
    </source>
</evidence>
<dbReference type="CDD" id="cd11375">
    <property type="entry name" value="Peptidase_M54"/>
    <property type="match status" value="1"/>
</dbReference>
<evidence type="ECO:0000256" key="4">
    <source>
        <dbReference type="ARBA" id="ARBA00022801"/>
    </source>
</evidence>
<evidence type="ECO:0000256" key="1">
    <source>
        <dbReference type="ARBA" id="ARBA00001947"/>
    </source>
</evidence>
<evidence type="ECO:0000313" key="8">
    <source>
        <dbReference type="EMBL" id="KAK4121479.1"/>
    </source>
</evidence>
<dbReference type="Proteomes" id="UP001302602">
    <property type="component" value="Unassembled WGS sequence"/>
</dbReference>
<evidence type="ECO:0000256" key="7">
    <source>
        <dbReference type="SAM" id="MobiDB-lite"/>
    </source>
</evidence>
<keyword evidence="2" id="KW-0645">Protease</keyword>
<name>A0AAN6Z2D2_9PEZI</name>
<dbReference type="AlphaFoldDB" id="A0AAN6Z2D2"/>
<keyword evidence="3" id="KW-0479">Metal-binding</keyword>
<dbReference type="PANTHER" id="PTHR15910:SF1">
    <property type="entry name" value="ARCHAEMETZINCIN-2"/>
    <property type="match status" value="1"/>
</dbReference>
<protein>
    <recommendedName>
        <fullName evidence="10">Archaemetzincin-2</fullName>
    </recommendedName>
</protein>
<dbReference type="GO" id="GO:0046872">
    <property type="term" value="F:metal ion binding"/>
    <property type="evidence" value="ECO:0007669"/>
    <property type="project" value="UniProtKB-KW"/>
</dbReference>
<evidence type="ECO:0000256" key="2">
    <source>
        <dbReference type="ARBA" id="ARBA00022670"/>
    </source>
</evidence>
<keyword evidence="4" id="KW-0378">Hydrolase</keyword>
<keyword evidence="5" id="KW-0862">Zinc</keyword>
<dbReference type="Gene3D" id="3.40.390.10">
    <property type="entry name" value="Collagenase (Catalytic Domain)"/>
    <property type="match status" value="1"/>
</dbReference>
<dbReference type="InterPro" id="IPR012962">
    <property type="entry name" value="Pept_M54_archaemetzincn"/>
</dbReference>
<keyword evidence="9" id="KW-1185">Reference proteome</keyword>
<dbReference type="EMBL" id="MU853233">
    <property type="protein sequence ID" value="KAK4121479.1"/>
    <property type="molecule type" value="Genomic_DNA"/>
</dbReference>
<evidence type="ECO:0000256" key="3">
    <source>
        <dbReference type="ARBA" id="ARBA00022723"/>
    </source>
</evidence>
<dbReference type="GO" id="GO:0008237">
    <property type="term" value="F:metallopeptidase activity"/>
    <property type="evidence" value="ECO:0007669"/>
    <property type="project" value="UniProtKB-KW"/>
</dbReference>
<dbReference type="SUPFAM" id="SSF55486">
    <property type="entry name" value="Metalloproteases ('zincins'), catalytic domain"/>
    <property type="match status" value="1"/>
</dbReference>
<accession>A0AAN6Z2D2</accession>
<dbReference type="GO" id="GO:0006508">
    <property type="term" value="P:proteolysis"/>
    <property type="evidence" value="ECO:0007669"/>
    <property type="project" value="UniProtKB-KW"/>
</dbReference>
<evidence type="ECO:0000256" key="6">
    <source>
        <dbReference type="ARBA" id="ARBA00023049"/>
    </source>
</evidence>
<keyword evidence="6" id="KW-0482">Metalloprotease</keyword>
<evidence type="ECO:0000313" key="9">
    <source>
        <dbReference type="Proteomes" id="UP001302602"/>
    </source>
</evidence>
<comment type="cofactor">
    <cofactor evidence="1">
        <name>Zn(2+)</name>
        <dbReference type="ChEBI" id="CHEBI:29105"/>
    </cofactor>
</comment>
<dbReference type="Pfam" id="PF07998">
    <property type="entry name" value="Peptidase_M54"/>
    <property type="match status" value="1"/>
</dbReference>
<reference evidence="8" key="2">
    <citation type="submission" date="2023-05" db="EMBL/GenBank/DDBJ databases">
        <authorList>
            <consortium name="Lawrence Berkeley National Laboratory"/>
            <person name="Steindorff A."/>
            <person name="Hensen N."/>
            <person name="Bonometti L."/>
            <person name="Westerberg I."/>
            <person name="Brannstrom I.O."/>
            <person name="Guillou S."/>
            <person name="Cros-Aarteil S."/>
            <person name="Calhoun S."/>
            <person name="Haridas S."/>
            <person name="Kuo A."/>
            <person name="Mondo S."/>
            <person name="Pangilinan J."/>
            <person name="Riley R."/>
            <person name="Labutti K."/>
            <person name="Andreopoulos B."/>
            <person name="Lipzen A."/>
            <person name="Chen C."/>
            <person name="Yanf M."/>
            <person name="Daum C."/>
            <person name="Ng V."/>
            <person name="Clum A."/>
            <person name="Ohm R."/>
            <person name="Martin F."/>
            <person name="Silar P."/>
            <person name="Natvig D."/>
            <person name="Lalanne C."/>
            <person name="Gautier V."/>
            <person name="Ament-Velasquez S.L."/>
            <person name="Kruys A."/>
            <person name="Hutchinson M.I."/>
            <person name="Powell A.J."/>
            <person name="Barry K."/>
            <person name="Miller A.N."/>
            <person name="Grigoriev I.V."/>
            <person name="Debuchy R."/>
            <person name="Gladieux P."/>
            <person name="Thoren M.H."/>
            <person name="Johannesson H."/>
        </authorList>
    </citation>
    <scope>NUCLEOTIDE SEQUENCE</scope>
    <source>
        <strain evidence="8">CBS 731.68</strain>
    </source>
</reference>
<comment type="caution">
    <text evidence="8">The sequence shown here is derived from an EMBL/GenBank/DDBJ whole genome shotgun (WGS) entry which is preliminary data.</text>
</comment>